<keyword evidence="1" id="KW-0802">TPR repeat</keyword>
<dbReference type="SMART" id="SM00028">
    <property type="entry name" value="TPR"/>
    <property type="match status" value="4"/>
</dbReference>
<dbReference type="InterPro" id="IPR011990">
    <property type="entry name" value="TPR-like_helical_dom_sf"/>
</dbReference>
<protein>
    <submittedName>
        <fullName evidence="4">Tetratricopeptide repeat protein</fullName>
    </submittedName>
</protein>
<comment type="caution">
    <text evidence="4">The sequence shown here is derived from an EMBL/GenBank/DDBJ whole genome shotgun (WGS) entry which is preliminary data.</text>
</comment>
<dbReference type="Gene3D" id="1.25.40.10">
    <property type="entry name" value="Tetratricopeptide repeat domain"/>
    <property type="match status" value="2"/>
</dbReference>
<dbReference type="GO" id="GO:0003677">
    <property type="term" value="F:DNA binding"/>
    <property type="evidence" value="ECO:0007669"/>
    <property type="project" value="InterPro"/>
</dbReference>
<gene>
    <name evidence="4" type="ORF">BC781_10399</name>
</gene>
<feature type="repeat" description="TPR" evidence="1">
    <location>
        <begin position="109"/>
        <end position="142"/>
    </location>
</feature>
<dbReference type="Gene3D" id="1.10.10.10">
    <property type="entry name" value="Winged helix-like DNA-binding domain superfamily/Winged helix DNA-binding domain"/>
    <property type="match status" value="1"/>
</dbReference>
<feature type="coiled-coil region" evidence="2">
    <location>
        <begin position="315"/>
        <end position="344"/>
    </location>
</feature>
<dbReference type="SUPFAM" id="SSF46894">
    <property type="entry name" value="C-terminal effector domain of the bipartite response regulators"/>
    <property type="match status" value="1"/>
</dbReference>
<organism evidence="4 5">
    <name type="scientific">Sediminitomix flava</name>
    <dbReference type="NCBI Taxonomy" id="379075"/>
    <lineage>
        <taxon>Bacteria</taxon>
        <taxon>Pseudomonadati</taxon>
        <taxon>Bacteroidota</taxon>
        <taxon>Cytophagia</taxon>
        <taxon>Cytophagales</taxon>
        <taxon>Flammeovirgaceae</taxon>
        <taxon>Sediminitomix</taxon>
    </lineage>
</organism>
<dbReference type="Pfam" id="PF13424">
    <property type="entry name" value="TPR_12"/>
    <property type="match status" value="1"/>
</dbReference>
<dbReference type="InterPro" id="IPR016032">
    <property type="entry name" value="Sig_transdc_resp-reg_C-effctor"/>
</dbReference>
<evidence type="ECO:0000256" key="3">
    <source>
        <dbReference type="SAM" id="Phobius"/>
    </source>
</evidence>
<keyword evidence="3" id="KW-1133">Transmembrane helix</keyword>
<name>A0A315Z9H6_SEDFL</name>
<evidence type="ECO:0000256" key="1">
    <source>
        <dbReference type="PROSITE-ProRule" id="PRU00339"/>
    </source>
</evidence>
<evidence type="ECO:0000256" key="2">
    <source>
        <dbReference type="SAM" id="Coils"/>
    </source>
</evidence>
<proteinExistence type="predicted"/>
<keyword evidence="3" id="KW-0472">Membrane</keyword>
<dbReference type="InterPro" id="IPR019734">
    <property type="entry name" value="TPR_rpt"/>
</dbReference>
<keyword evidence="2" id="KW-0175">Coiled coil</keyword>
<dbReference type="Proteomes" id="UP000245535">
    <property type="component" value="Unassembled WGS sequence"/>
</dbReference>
<dbReference type="PROSITE" id="PS50005">
    <property type="entry name" value="TPR"/>
    <property type="match status" value="1"/>
</dbReference>
<dbReference type="EMBL" id="QGDO01000003">
    <property type="protein sequence ID" value="PWJ41849.1"/>
    <property type="molecule type" value="Genomic_DNA"/>
</dbReference>
<evidence type="ECO:0000313" key="5">
    <source>
        <dbReference type="Proteomes" id="UP000245535"/>
    </source>
</evidence>
<keyword evidence="3" id="KW-0812">Transmembrane</keyword>
<sequence>MTYRFSLFIFFNTLFTPVYGNLDNLPPALEWIELTKTDSIKSSYSQITILELEKLIEDSFTNKDSLGAIKYLNKLGSVYTNRIDYQNSYESYWKALLLAQKLGHLKSQTQSLIGLGILYSLYDRRDEALSYYQKSLNLSKELLSHGQIDSLYLVKNFYILAVHHRYDHQIEKAESYLDSCTLFRNTAIETDMVKAERGYLTSLKGEFQDAENILLSLEKKITESTPTYLVFFYSLLGEMYLDWENDILAEKYFIKSIQQAQIHLSHLNFLPTNYNHLANIYTRKKDYKKANQLLKTAHELDTWLYSSLSPNNKYMLEIKDQIRIAEAKRQALLKEQKIQHLEYEDQLWFMRLIILLIILISAIAGTIHWGFNLKKIHGVRQNELEEKRKLEVAKNQEILAVKNKELTNTTLQIIAKDELLHQVKTQLKTVQKKDAKPEIRQIINSIKVNKDMSWLEFENRFTAVNSDFYTKLQERYPNLNPYDLKICALIKLNFTAKEMAKLLGISPESANTARYRLRKRLGISKEINLTTFINSI</sequence>
<dbReference type="OrthoDB" id="1090267at2"/>
<reference evidence="4 5" key="1">
    <citation type="submission" date="2018-03" db="EMBL/GenBank/DDBJ databases">
        <title>Genomic Encyclopedia of Archaeal and Bacterial Type Strains, Phase II (KMG-II): from individual species to whole genera.</title>
        <authorList>
            <person name="Goeker M."/>
        </authorList>
    </citation>
    <scope>NUCLEOTIDE SEQUENCE [LARGE SCALE GENOMIC DNA]</scope>
    <source>
        <strain evidence="4 5">DSM 28229</strain>
    </source>
</reference>
<dbReference type="SUPFAM" id="SSF48452">
    <property type="entry name" value="TPR-like"/>
    <property type="match status" value="2"/>
</dbReference>
<accession>A0A315Z9H6</accession>
<dbReference type="AlphaFoldDB" id="A0A315Z9H6"/>
<dbReference type="GO" id="GO:0006355">
    <property type="term" value="P:regulation of DNA-templated transcription"/>
    <property type="evidence" value="ECO:0007669"/>
    <property type="project" value="InterPro"/>
</dbReference>
<evidence type="ECO:0000313" key="4">
    <source>
        <dbReference type="EMBL" id="PWJ41849.1"/>
    </source>
</evidence>
<dbReference type="RefSeq" id="WP_109618241.1">
    <property type="nucleotide sequence ID" value="NZ_QGDO01000003.1"/>
</dbReference>
<feature type="transmembrane region" description="Helical" evidence="3">
    <location>
        <begin position="348"/>
        <end position="371"/>
    </location>
</feature>
<keyword evidence="5" id="KW-1185">Reference proteome</keyword>
<dbReference type="InterPro" id="IPR036388">
    <property type="entry name" value="WH-like_DNA-bd_sf"/>
</dbReference>